<name>A0ABV0I900_VEIPA</name>
<keyword evidence="2" id="KW-1185">Reference proteome</keyword>
<evidence type="ECO:0000313" key="1">
    <source>
        <dbReference type="EMBL" id="MEO9177827.1"/>
    </source>
</evidence>
<dbReference type="RefSeq" id="WP_101928200.1">
    <property type="nucleotide sequence ID" value="NZ_JAWFXN010000003.1"/>
</dbReference>
<dbReference type="Proteomes" id="UP000234197">
    <property type="component" value="Unassembled WGS sequence"/>
</dbReference>
<evidence type="ECO:0000313" key="2">
    <source>
        <dbReference type="Proteomes" id="UP000234197"/>
    </source>
</evidence>
<gene>
    <name evidence="1" type="ORF">CYJ21_002555</name>
</gene>
<sequence length="67" mass="7927">MSFTLEEYKLELKNQRIIARDTIRCLKRAKNDKYSQASLSMIRRLQYGLRGNRLLQHVYLRAIASLA</sequence>
<proteinExistence type="predicted"/>
<dbReference type="EMBL" id="PKMC02000004">
    <property type="protein sequence ID" value="MEO9177827.1"/>
    <property type="molecule type" value="Genomic_DNA"/>
</dbReference>
<evidence type="ECO:0008006" key="3">
    <source>
        <dbReference type="Google" id="ProtNLM"/>
    </source>
</evidence>
<organism evidence="1 2">
    <name type="scientific">Veillonella parvula</name>
    <name type="common">Staphylococcus parvulus</name>
    <dbReference type="NCBI Taxonomy" id="29466"/>
    <lineage>
        <taxon>Bacteria</taxon>
        <taxon>Bacillati</taxon>
        <taxon>Bacillota</taxon>
        <taxon>Negativicutes</taxon>
        <taxon>Veillonellales</taxon>
        <taxon>Veillonellaceae</taxon>
        <taxon>Veillonella</taxon>
    </lineage>
</organism>
<accession>A0ABV0I900</accession>
<reference evidence="1 2" key="2">
    <citation type="submission" date="2024-04" db="EMBL/GenBank/DDBJ databases">
        <title>Na.</title>
        <authorList>
            <person name="Choi B."/>
        </authorList>
    </citation>
    <scope>NUCLEOTIDE SEQUENCE [LARGE SCALE GENOMIC DNA]</scope>
    <source>
        <strain evidence="1 2">UMB0138</strain>
    </source>
</reference>
<protein>
    <recommendedName>
        <fullName evidence="3">Transposase</fullName>
    </recommendedName>
</protein>
<comment type="caution">
    <text evidence="1">The sequence shown here is derived from an EMBL/GenBank/DDBJ whole genome shotgun (WGS) entry which is preliminary data.</text>
</comment>
<reference evidence="2" key="1">
    <citation type="submission" date="2017-12" db="EMBL/GenBank/DDBJ databases">
        <title>Phylogenetic diversity of female urinary microbiome.</title>
        <authorList>
            <person name="Thomas-White K."/>
            <person name="Wolfe A.J."/>
        </authorList>
    </citation>
    <scope>NUCLEOTIDE SEQUENCE [LARGE SCALE GENOMIC DNA]</scope>
    <source>
        <strain evidence="2">UMB0138</strain>
    </source>
</reference>